<keyword evidence="3" id="KW-1185">Reference proteome</keyword>
<protein>
    <submittedName>
        <fullName evidence="2">Uncharacterized protein</fullName>
    </submittedName>
</protein>
<dbReference type="AlphaFoldDB" id="A0A9P6EMR1"/>
<dbReference type="EMBL" id="MU157831">
    <property type="protein sequence ID" value="KAF9532661.1"/>
    <property type="molecule type" value="Genomic_DNA"/>
</dbReference>
<evidence type="ECO:0000313" key="3">
    <source>
        <dbReference type="Proteomes" id="UP000807306"/>
    </source>
</evidence>
<feature type="region of interest" description="Disordered" evidence="1">
    <location>
        <begin position="414"/>
        <end position="439"/>
    </location>
</feature>
<dbReference type="Proteomes" id="UP000807306">
    <property type="component" value="Unassembled WGS sequence"/>
</dbReference>
<feature type="region of interest" description="Disordered" evidence="1">
    <location>
        <begin position="462"/>
        <end position="492"/>
    </location>
</feature>
<proteinExistence type="predicted"/>
<evidence type="ECO:0000313" key="2">
    <source>
        <dbReference type="EMBL" id="KAF9532661.1"/>
    </source>
</evidence>
<gene>
    <name evidence="2" type="ORF">CPB83DRAFT_847148</name>
</gene>
<evidence type="ECO:0000256" key="1">
    <source>
        <dbReference type="SAM" id="MobiDB-lite"/>
    </source>
</evidence>
<feature type="compositionally biased region" description="Low complexity" evidence="1">
    <location>
        <begin position="462"/>
        <end position="481"/>
    </location>
</feature>
<feature type="region of interest" description="Disordered" evidence="1">
    <location>
        <begin position="52"/>
        <end position="123"/>
    </location>
</feature>
<feature type="compositionally biased region" description="Polar residues" evidence="1">
    <location>
        <begin position="350"/>
        <end position="359"/>
    </location>
</feature>
<feature type="region of interest" description="Disordered" evidence="1">
    <location>
        <begin position="324"/>
        <end position="366"/>
    </location>
</feature>
<sequence>MQVRLLLTNNHDPLFSSLPSMATIVERPMSALNDIQANMERNTRRNSIEIIDVDEFDDTTQRASSLSRSPPRPRPRMRTSFQPHPETIILSDSDDDDIEILPQPQRPIRPLPQSRRRLRSPPPIPIVMVPPPVPRLPRSMASFASLPLRRSSPYAAPPVRPSAEPPAFEPGHMVRLGTVTQPEAGPSNLFNPRLPRRNPAAAPSSHHTPAMGFGGALISSNNARAVREAVQAARSAHTRVISAYRRRNPHQPAGRGFLLHDPEEDDIPHIHRWIDSPHDTFLRLADRLRGRESASAAKYQKSYTHPDTPEAGFTFDFALPSPEDDGSHAKFFPPTSANAPIIIDDDDGNSGPSVTSRQDLSTSSGESSSLTTLLVCARCLDPLPLNETLGPEDEGRRVWALRCGHMIDQKCLNEIGKPEDGPELATHADPDDKKGKGKAKAIPDIVVSEHLLEHPAASIRSRLRSAASSSSSSSTPLAQLPSRPPPTKKRRTTAVIPSIEAEFEWKCPVASCHRVHASLMIDGVWSPEKEGKPLTGVSAIVNGIMDWNAKAQPRGAIPVFA</sequence>
<feature type="compositionally biased region" description="Basic and acidic residues" evidence="1">
    <location>
        <begin position="416"/>
        <end position="434"/>
    </location>
</feature>
<dbReference type="OrthoDB" id="2507647at2759"/>
<name>A0A9P6EMR1_9AGAR</name>
<comment type="caution">
    <text evidence="2">The sequence shown here is derived from an EMBL/GenBank/DDBJ whole genome shotgun (WGS) entry which is preliminary data.</text>
</comment>
<organism evidence="2 3">
    <name type="scientific">Crepidotus variabilis</name>
    <dbReference type="NCBI Taxonomy" id="179855"/>
    <lineage>
        <taxon>Eukaryota</taxon>
        <taxon>Fungi</taxon>
        <taxon>Dikarya</taxon>
        <taxon>Basidiomycota</taxon>
        <taxon>Agaricomycotina</taxon>
        <taxon>Agaricomycetes</taxon>
        <taxon>Agaricomycetidae</taxon>
        <taxon>Agaricales</taxon>
        <taxon>Agaricineae</taxon>
        <taxon>Crepidotaceae</taxon>
        <taxon>Crepidotus</taxon>
    </lineage>
</organism>
<accession>A0A9P6EMR1</accession>
<reference evidence="2" key="1">
    <citation type="submission" date="2020-11" db="EMBL/GenBank/DDBJ databases">
        <authorList>
            <consortium name="DOE Joint Genome Institute"/>
            <person name="Ahrendt S."/>
            <person name="Riley R."/>
            <person name="Andreopoulos W."/>
            <person name="Labutti K."/>
            <person name="Pangilinan J."/>
            <person name="Ruiz-Duenas F.J."/>
            <person name="Barrasa J.M."/>
            <person name="Sanchez-Garcia M."/>
            <person name="Camarero S."/>
            <person name="Miyauchi S."/>
            <person name="Serrano A."/>
            <person name="Linde D."/>
            <person name="Babiker R."/>
            <person name="Drula E."/>
            <person name="Ayuso-Fernandez I."/>
            <person name="Pacheco R."/>
            <person name="Padilla G."/>
            <person name="Ferreira P."/>
            <person name="Barriuso J."/>
            <person name="Kellner H."/>
            <person name="Castanera R."/>
            <person name="Alfaro M."/>
            <person name="Ramirez L."/>
            <person name="Pisabarro A.G."/>
            <person name="Kuo A."/>
            <person name="Tritt A."/>
            <person name="Lipzen A."/>
            <person name="He G."/>
            <person name="Yan M."/>
            <person name="Ng V."/>
            <person name="Cullen D."/>
            <person name="Martin F."/>
            <person name="Rosso M.-N."/>
            <person name="Henrissat B."/>
            <person name="Hibbett D."/>
            <person name="Martinez A.T."/>
            <person name="Grigoriev I.V."/>
        </authorList>
    </citation>
    <scope>NUCLEOTIDE SEQUENCE</scope>
    <source>
        <strain evidence="2">CBS 506.95</strain>
    </source>
</reference>